<sequence length="197" mass="21757">MTAATVTPPCGIHVFGSTSFNLPRLVTGSPHRFRNCAFWTEKRNKYKLSSRTSSSPIAAALPFDLSPPPIDHDFLDTVTVAGAKVSEDGIIETFDNDEEALDAFDNGVVVVDLSHFGRLRVSGDDRIQFLHNQSTADFECLQEGQGCDTVFVTPTARTIDIAHAWMMRNAILLVVSPMTCQYITEMLNKYVHQSSCL</sequence>
<name>A0AAV5KDN9_9ROSI</name>
<dbReference type="AlphaFoldDB" id="A0AAV5KDN9"/>
<dbReference type="Proteomes" id="UP001054252">
    <property type="component" value="Unassembled WGS sequence"/>
</dbReference>
<accession>A0AAV5KDN9</accession>
<organism evidence="1 2">
    <name type="scientific">Rubroshorea leprosula</name>
    <dbReference type="NCBI Taxonomy" id="152421"/>
    <lineage>
        <taxon>Eukaryota</taxon>
        <taxon>Viridiplantae</taxon>
        <taxon>Streptophyta</taxon>
        <taxon>Embryophyta</taxon>
        <taxon>Tracheophyta</taxon>
        <taxon>Spermatophyta</taxon>
        <taxon>Magnoliopsida</taxon>
        <taxon>eudicotyledons</taxon>
        <taxon>Gunneridae</taxon>
        <taxon>Pentapetalae</taxon>
        <taxon>rosids</taxon>
        <taxon>malvids</taxon>
        <taxon>Malvales</taxon>
        <taxon>Dipterocarpaceae</taxon>
        <taxon>Rubroshorea</taxon>
    </lineage>
</organism>
<dbReference type="EMBL" id="BPVZ01000061">
    <property type="protein sequence ID" value="GKV22654.1"/>
    <property type="molecule type" value="Genomic_DNA"/>
</dbReference>
<evidence type="ECO:0000313" key="1">
    <source>
        <dbReference type="EMBL" id="GKV22654.1"/>
    </source>
</evidence>
<dbReference type="PANTHER" id="PTHR43757">
    <property type="entry name" value="AMINOMETHYLTRANSFERASE"/>
    <property type="match status" value="1"/>
</dbReference>
<dbReference type="Gene3D" id="3.30.1360.120">
    <property type="entry name" value="Probable tRNA modification gtpase trme, domain 1"/>
    <property type="match status" value="1"/>
</dbReference>
<evidence type="ECO:0008006" key="3">
    <source>
        <dbReference type="Google" id="ProtNLM"/>
    </source>
</evidence>
<dbReference type="SUPFAM" id="SSF103025">
    <property type="entry name" value="Folate-binding domain"/>
    <property type="match status" value="1"/>
</dbReference>
<dbReference type="InterPro" id="IPR028896">
    <property type="entry name" value="GcvT/YgfZ/DmdA"/>
</dbReference>
<protein>
    <recommendedName>
        <fullName evidence="3">Aminomethyltransferase folate-binding domain-containing protein</fullName>
    </recommendedName>
</protein>
<comment type="caution">
    <text evidence="1">The sequence shown here is derived from an EMBL/GenBank/DDBJ whole genome shotgun (WGS) entry which is preliminary data.</text>
</comment>
<keyword evidence="2" id="KW-1185">Reference proteome</keyword>
<dbReference type="InterPro" id="IPR027266">
    <property type="entry name" value="TrmE/GcvT-like"/>
</dbReference>
<evidence type="ECO:0000313" key="2">
    <source>
        <dbReference type="Proteomes" id="UP001054252"/>
    </source>
</evidence>
<reference evidence="1 2" key="1">
    <citation type="journal article" date="2021" name="Commun. Biol.">
        <title>The genome of Shorea leprosula (Dipterocarpaceae) highlights the ecological relevance of drought in aseasonal tropical rainforests.</title>
        <authorList>
            <person name="Ng K.K.S."/>
            <person name="Kobayashi M.J."/>
            <person name="Fawcett J.A."/>
            <person name="Hatakeyama M."/>
            <person name="Paape T."/>
            <person name="Ng C.H."/>
            <person name="Ang C.C."/>
            <person name="Tnah L.H."/>
            <person name="Lee C.T."/>
            <person name="Nishiyama T."/>
            <person name="Sese J."/>
            <person name="O'Brien M.J."/>
            <person name="Copetti D."/>
            <person name="Mohd Noor M.I."/>
            <person name="Ong R.C."/>
            <person name="Putra M."/>
            <person name="Sireger I.Z."/>
            <person name="Indrioko S."/>
            <person name="Kosugi Y."/>
            <person name="Izuno A."/>
            <person name="Isagi Y."/>
            <person name="Lee S.L."/>
            <person name="Shimizu K.K."/>
        </authorList>
    </citation>
    <scope>NUCLEOTIDE SEQUENCE [LARGE SCALE GENOMIC DNA]</scope>
    <source>
        <strain evidence="1">214</strain>
    </source>
</reference>
<dbReference type="PANTHER" id="PTHR43757:SF14">
    <property type="entry name" value="GLYCINE CLEAVAGE T-PROTEIN FAMILY"/>
    <property type="match status" value="1"/>
</dbReference>
<proteinExistence type="predicted"/>
<gene>
    <name evidence="1" type="ORF">SLEP1_g32505</name>
</gene>
<dbReference type="GO" id="GO:0005739">
    <property type="term" value="C:mitochondrion"/>
    <property type="evidence" value="ECO:0007669"/>
    <property type="project" value="TreeGrafter"/>
</dbReference>